<evidence type="ECO:0000256" key="1">
    <source>
        <dbReference type="SAM" id="Phobius"/>
    </source>
</evidence>
<sequence length="236" mass="26778">MSRMNLLSRIQIPVKPLFSRSPGQIVTRQIPKNQFLKRFQSTLKSGKPTPPPQAPNKPKSLKHLMKEYGYAGLGVYLAISFIDLPICYVLVHSMGKEQIEYYENKVKQTFGYGVSDEELQKKHEISKIEEMNEQSNSEEVNENGSFFTMLLSQFSWTEFAIAYGIHKSLIFIRLPITAAITPGIVKGLRNWGFKIGSDKLSTTASIAKGTIKDITASSQKFGTRPNGKKKWFSWFF</sequence>
<dbReference type="GeneID" id="2899851"/>
<dbReference type="InterPro" id="IPR009688">
    <property type="entry name" value="FAM210A/B-like_dom"/>
</dbReference>
<gene>
    <name evidence="3" type="ordered locus">DEHA2A07238g</name>
</gene>
<keyword evidence="4" id="KW-1185">Reference proteome</keyword>
<dbReference type="InParanoid" id="Q6BYS8"/>
<keyword evidence="1" id="KW-0472">Membrane</keyword>
<dbReference type="VEuPathDB" id="FungiDB:DEHA2A07238g"/>
<proteinExistence type="predicted"/>
<accession>Q6BYS8</accession>
<dbReference type="Proteomes" id="UP000000599">
    <property type="component" value="Chromosome A"/>
</dbReference>
<dbReference type="GO" id="GO:0005739">
    <property type="term" value="C:mitochondrion"/>
    <property type="evidence" value="ECO:0007669"/>
    <property type="project" value="TreeGrafter"/>
</dbReference>
<dbReference type="OrthoDB" id="426386at2759"/>
<evidence type="ECO:0000313" key="4">
    <source>
        <dbReference type="Proteomes" id="UP000000599"/>
    </source>
</evidence>
<reference evidence="3 4" key="1">
    <citation type="journal article" date="2004" name="Nature">
        <title>Genome evolution in yeasts.</title>
        <authorList>
            <consortium name="Genolevures"/>
            <person name="Dujon B."/>
            <person name="Sherman D."/>
            <person name="Fischer G."/>
            <person name="Durrens P."/>
            <person name="Casaregola S."/>
            <person name="Lafontaine I."/>
            <person name="de Montigny J."/>
            <person name="Marck C."/>
            <person name="Neuveglise C."/>
            <person name="Talla E."/>
            <person name="Goffard N."/>
            <person name="Frangeul L."/>
            <person name="Aigle M."/>
            <person name="Anthouard V."/>
            <person name="Babour A."/>
            <person name="Barbe V."/>
            <person name="Barnay S."/>
            <person name="Blanchin S."/>
            <person name="Beckerich J.M."/>
            <person name="Beyne E."/>
            <person name="Bleykasten C."/>
            <person name="Boisrame A."/>
            <person name="Boyer J."/>
            <person name="Cattolico L."/>
            <person name="Confanioleri F."/>
            <person name="de Daruvar A."/>
            <person name="Despons L."/>
            <person name="Fabre E."/>
            <person name="Fairhead C."/>
            <person name="Ferry-Dumazet H."/>
            <person name="Groppi A."/>
            <person name="Hantraye F."/>
            <person name="Hennequin C."/>
            <person name="Jauniaux N."/>
            <person name="Joyet P."/>
            <person name="Kachouri R."/>
            <person name="Kerrest A."/>
            <person name="Koszul R."/>
            <person name="Lemaire M."/>
            <person name="Lesur I."/>
            <person name="Ma L."/>
            <person name="Muller H."/>
            <person name="Nicaud J.M."/>
            <person name="Nikolski M."/>
            <person name="Oztas S."/>
            <person name="Ozier-Kalogeropoulos O."/>
            <person name="Pellenz S."/>
            <person name="Potier S."/>
            <person name="Richard G.F."/>
            <person name="Straub M.L."/>
            <person name="Suleau A."/>
            <person name="Swennene D."/>
            <person name="Tekaia F."/>
            <person name="Wesolowski-Louvel M."/>
            <person name="Westhof E."/>
            <person name="Wirth B."/>
            <person name="Zeniou-Meyer M."/>
            <person name="Zivanovic I."/>
            <person name="Bolotin-Fukuhara M."/>
            <person name="Thierry A."/>
            <person name="Bouchier C."/>
            <person name="Caudron B."/>
            <person name="Scarpelli C."/>
            <person name="Gaillardin C."/>
            <person name="Weissenbach J."/>
            <person name="Wincker P."/>
            <person name="Souciet J.L."/>
        </authorList>
    </citation>
    <scope>NUCLEOTIDE SEQUENCE [LARGE SCALE GENOMIC DNA]</scope>
    <source>
        <strain evidence="4">ATCC 36239 / CBS 767 / BCRC 21394 / JCM 1990 / NBRC 0083 / IGC 2968</strain>
    </source>
</reference>
<dbReference type="AlphaFoldDB" id="Q6BYS8"/>
<keyword evidence="1" id="KW-0812">Transmembrane</keyword>
<feature type="domain" description="DUF1279" evidence="2">
    <location>
        <begin position="60"/>
        <end position="182"/>
    </location>
</feature>
<dbReference type="InterPro" id="IPR045866">
    <property type="entry name" value="FAM210A/B-like"/>
</dbReference>
<keyword evidence="1" id="KW-1133">Transmembrane helix</keyword>
<dbReference type="PANTHER" id="PTHR21377:SF0">
    <property type="entry name" value="PROTEIN FAM210B, MITOCHONDRIAL"/>
    <property type="match status" value="1"/>
</dbReference>
<dbReference type="EMBL" id="CR382133">
    <property type="protein sequence ID" value="CAG84597.1"/>
    <property type="molecule type" value="Genomic_DNA"/>
</dbReference>
<dbReference type="Pfam" id="PF06916">
    <property type="entry name" value="FAM210A-B_dom"/>
    <property type="match status" value="1"/>
</dbReference>
<evidence type="ECO:0000259" key="2">
    <source>
        <dbReference type="Pfam" id="PF06916"/>
    </source>
</evidence>
<dbReference type="OMA" id="VHSMGQE"/>
<dbReference type="HOGENOM" id="CLU_059211_2_0_1"/>
<dbReference type="KEGG" id="dha:DEHA2A07238g"/>
<dbReference type="eggNOG" id="KOG4526">
    <property type="taxonomic scope" value="Eukaryota"/>
</dbReference>
<organism evidence="3 4">
    <name type="scientific">Debaryomyces hansenii (strain ATCC 36239 / CBS 767 / BCRC 21394 / JCM 1990 / NBRC 0083 / IGC 2968)</name>
    <name type="common">Yeast</name>
    <name type="synonym">Torulaspora hansenii</name>
    <dbReference type="NCBI Taxonomy" id="284592"/>
    <lineage>
        <taxon>Eukaryota</taxon>
        <taxon>Fungi</taxon>
        <taxon>Dikarya</taxon>
        <taxon>Ascomycota</taxon>
        <taxon>Saccharomycotina</taxon>
        <taxon>Pichiomycetes</taxon>
        <taxon>Debaryomycetaceae</taxon>
        <taxon>Debaryomyces</taxon>
    </lineage>
</organism>
<evidence type="ECO:0000313" key="3">
    <source>
        <dbReference type="EMBL" id="CAG84597.1"/>
    </source>
</evidence>
<dbReference type="PANTHER" id="PTHR21377">
    <property type="entry name" value="PROTEIN FAM210B, MITOCHONDRIAL"/>
    <property type="match status" value="1"/>
</dbReference>
<feature type="transmembrane region" description="Helical" evidence="1">
    <location>
        <begin position="68"/>
        <end position="91"/>
    </location>
</feature>
<protein>
    <submittedName>
        <fullName evidence="3">DEHA2A07238p</fullName>
    </submittedName>
</protein>
<dbReference type="RefSeq" id="XP_456641.1">
    <property type="nucleotide sequence ID" value="XM_456641.1"/>
</dbReference>
<dbReference type="FunCoup" id="Q6BYS8">
    <property type="interactions" value="28"/>
</dbReference>
<name>Q6BYS8_DEBHA</name>